<keyword evidence="2" id="KW-1185">Reference proteome</keyword>
<name>A0A9D4KI47_DREPO</name>
<accession>A0A9D4KI47</accession>
<organism evidence="1 2">
    <name type="scientific">Dreissena polymorpha</name>
    <name type="common">Zebra mussel</name>
    <name type="synonym">Mytilus polymorpha</name>
    <dbReference type="NCBI Taxonomy" id="45954"/>
    <lineage>
        <taxon>Eukaryota</taxon>
        <taxon>Metazoa</taxon>
        <taxon>Spiralia</taxon>
        <taxon>Lophotrochozoa</taxon>
        <taxon>Mollusca</taxon>
        <taxon>Bivalvia</taxon>
        <taxon>Autobranchia</taxon>
        <taxon>Heteroconchia</taxon>
        <taxon>Euheterodonta</taxon>
        <taxon>Imparidentia</taxon>
        <taxon>Neoheterodontei</taxon>
        <taxon>Myida</taxon>
        <taxon>Dreissenoidea</taxon>
        <taxon>Dreissenidae</taxon>
        <taxon>Dreissena</taxon>
    </lineage>
</organism>
<proteinExistence type="predicted"/>
<comment type="caution">
    <text evidence="1">The sequence shown here is derived from an EMBL/GenBank/DDBJ whole genome shotgun (WGS) entry which is preliminary data.</text>
</comment>
<dbReference type="Proteomes" id="UP000828390">
    <property type="component" value="Unassembled WGS sequence"/>
</dbReference>
<protein>
    <submittedName>
        <fullName evidence="1">Uncharacterized protein</fullName>
    </submittedName>
</protein>
<reference evidence="1" key="2">
    <citation type="submission" date="2020-11" db="EMBL/GenBank/DDBJ databases">
        <authorList>
            <person name="McCartney M.A."/>
            <person name="Auch B."/>
            <person name="Kono T."/>
            <person name="Mallez S."/>
            <person name="Becker A."/>
            <person name="Gohl D.M."/>
            <person name="Silverstein K.A.T."/>
            <person name="Koren S."/>
            <person name="Bechman K.B."/>
            <person name="Herman A."/>
            <person name="Abrahante J.E."/>
            <person name="Garbe J."/>
        </authorList>
    </citation>
    <scope>NUCLEOTIDE SEQUENCE</scope>
    <source>
        <strain evidence="1">Duluth1</strain>
        <tissue evidence="1">Whole animal</tissue>
    </source>
</reference>
<dbReference type="EMBL" id="JAIWYP010000004">
    <property type="protein sequence ID" value="KAH3839531.1"/>
    <property type="molecule type" value="Genomic_DNA"/>
</dbReference>
<reference evidence="1" key="1">
    <citation type="journal article" date="2019" name="bioRxiv">
        <title>The Genome of the Zebra Mussel, Dreissena polymorpha: A Resource for Invasive Species Research.</title>
        <authorList>
            <person name="McCartney M.A."/>
            <person name="Auch B."/>
            <person name="Kono T."/>
            <person name="Mallez S."/>
            <person name="Zhang Y."/>
            <person name="Obille A."/>
            <person name="Becker A."/>
            <person name="Abrahante J.E."/>
            <person name="Garbe J."/>
            <person name="Badalamenti J.P."/>
            <person name="Herman A."/>
            <person name="Mangelson H."/>
            <person name="Liachko I."/>
            <person name="Sullivan S."/>
            <person name="Sone E.D."/>
            <person name="Koren S."/>
            <person name="Silverstein K.A.T."/>
            <person name="Beckman K.B."/>
            <person name="Gohl D.M."/>
        </authorList>
    </citation>
    <scope>NUCLEOTIDE SEQUENCE</scope>
    <source>
        <strain evidence="1">Duluth1</strain>
        <tissue evidence="1">Whole animal</tissue>
    </source>
</reference>
<evidence type="ECO:0000313" key="2">
    <source>
        <dbReference type="Proteomes" id="UP000828390"/>
    </source>
</evidence>
<gene>
    <name evidence="1" type="ORF">DPMN_112963</name>
</gene>
<dbReference type="AlphaFoldDB" id="A0A9D4KI47"/>
<sequence>MHEATVNDACKQLDFAMDEVIKGLDSLSNMYMKGDEFEKSKIVISEREKIELEYKKTTEDACAYLNDLRSETARQVSKALSQDTVSKLYISRDRPASHETVRQNDKFPSMWRKRAGFDGQNDCGREAPNASNNKDECEEGNTIISGIDHTLGQDLWRQLKRVEIPVFDGN</sequence>
<evidence type="ECO:0000313" key="1">
    <source>
        <dbReference type="EMBL" id="KAH3839531.1"/>
    </source>
</evidence>